<accession>A0ABD3B9A8</accession>
<sequence>MSVNGSFVSSRVSNLLVPNRKACIFRPNSSATASIHHRSFRGTFPKINPSPSLVLRSSIPSFVHTNTTLVQQTWQLLITQTSQITKTPSPAITSKSIQGHASKLPISSHDRKTEMVVENLIMPPIPNATPRPMGLRRDGISSSPFLGGLRIPNLPFPRHSTKIAELVLNCVLFLHIPWGCKAKGVAAFLEVPCGDGHAIGNDFAGYRDGEPLDAAGLVLGQGWDAFLDGYCVCLYVYGSGVCEMCACGDVCRCAVCV</sequence>
<keyword evidence="2" id="KW-1185">Reference proteome</keyword>
<name>A0ABD3B9A8_9LAMI</name>
<dbReference type="Proteomes" id="UP001632038">
    <property type="component" value="Unassembled WGS sequence"/>
</dbReference>
<organism evidence="1 2">
    <name type="scientific">Castilleja foliolosa</name>
    <dbReference type="NCBI Taxonomy" id="1961234"/>
    <lineage>
        <taxon>Eukaryota</taxon>
        <taxon>Viridiplantae</taxon>
        <taxon>Streptophyta</taxon>
        <taxon>Embryophyta</taxon>
        <taxon>Tracheophyta</taxon>
        <taxon>Spermatophyta</taxon>
        <taxon>Magnoliopsida</taxon>
        <taxon>eudicotyledons</taxon>
        <taxon>Gunneridae</taxon>
        <taxon>Pentapetalae</taxon>
        <taxon>asterids</taxon>
        <taxon>lamiids</taxon>
        <taxon>Lamiales</taxon>
        <taxon>Orobanchaceae</taxon>
        <taxon>Pedicularideae</taxon>
        <taxon>Castillejinae</taxon>
        <taxon>Castilleja</taxon>
    </lineage>
</organism>
<reference evidence="2" key="1">
    <citation type="journal article" date="2024" name="IScience">
        <title>Strigolactones Initiate the Formation of Haustorium-like Structures in Castilleja.</title>
        <authorList>
            <person name="Buerger M."/>
            <person name="Peterson D."/>
            <person name="Chory J."/>
        </authorList>
    </citation>
    <scope>NUCLEOTIDE SEQUENCE [LARGE SCALE GENOMIC DNA]</scope>
</reference>
<comment type="caution">
    <text evidence="1">The sequence shown here is derived from an EMBL/GenBank/DDBJ whole genome shotgun (WGS) entry which is preliminary data.</text>
</comment>
<evidence type="ECO:0000313" key="1">
    <source>
        <dbReference type="EMBL" id="KAL3613706.1"/>
    </source>
</evidence>
<dbReference type="AlphaFoldDB" id="A0ABD3B9A8"/>
<evidence type="ECO:0000313" key="2">
    <source>
        <dbReference type="Proteomes" id="UP001632038"/>
    </source>
</evidence>
<proteinExistence type="predicted"/>
<protein>
    <submittedName>
        <fullName evidence="1">Uncharacterized protein</fullName>
    </submittedName>
</protein>
<gene>
    <name evidence="1" type="ORF">CASFOL_041780</name>
</gene>
<dbReference type="EMBL" id="JAVIJP010000107">
    <property type="protein sequence ID" value="KAL3613706.1"/>
    <property type="molecule type" value="Genomic_DNA"/>
</dbReference>